<comment type="function">
    <text evidence="1 6">Component of the RIX1 complex required for processing of ITS2 sequences from 35S pre-rRNA.</text>
</comment>
<organism evidence="9 10">
    <name type="scientific">Endocarpon pusillum</name>
    <dbReference type="NCBI Taxonomy" id="364733"/>
    <lineage>
        <taxon>Eukaryota</taxon>
        <taxon>Fungi</taxon>
        <taxon>Dikarya</taxon>
        <taxon>Ascomycota</taxon>
        <taxon>Pezizomycotina</taxon>
        <taxon>Eurotiomycetes</taxon>
        <taxon>Chaetothyriomycetidae</taxon>
        <taxon>Verrucariales</taxon>
        <taxon>Verrucariaceae</taxon>
        <taxon>Endocarpon</taxon>
    </lineage>
</organism>
<feature type="region of interest" description="Disordered" evidence="7">
    <location>
        <begin position="1"/>
        <end position="34"/>
    </location>
</feature>
<keyword evidence="6" id="KW-0698">rRNA processing</keyword>
<dbReference type="InterPro" id="IPR024679">
    <property type="entry name" value="Ipi1_N"/>
</dbReference>
<keyword evidence="5 6" id="KW-0539">Nucleus</keyword>
<protein>
    <recommendedName>
        <fullName evidence="6">Pre-rRNA-processing protein</fullName>
    </recommendedName>
</protein>
<evidence type="ECO:0000256" key="4">
    <source>
        <dbReference type="ARBA" id="ARBA00011141"/>
    </source>
</evidence>
<evidence type="ECO:0000313" key="9">
    <source>
        <dbReference type="EMBL" id="KAF7503844.1"/>
    </source>
</evidence>
<sequence>MGSSAKKKREKKKDFQKPKLRVGKARPKAANHTETSFRSKAIVLNQQSLHIEAPSTLSQFGHHLSLLSSRADAQRRDSLAYLTSFVTSRPVDSSLPQPLSTILPKIFPLILDGSSAVRQQSLRLLRALPRSEMSDHVAEILPYIRAGMTHLAADIRIFSVEVLAWSTDIASDEVVSCAGGWVKTLNCFLTLLGWHNQDSAKWSTHRVSFGKAGSEGKAQSRNLQVLADFLKAGFSTGRDLSETDENLESRCPFPRWHPEHHGLPKRSNAYGYLNLFGPPKDDDTDMLEDREDRIRVFKERFASSMEAGLASARKDAGEVGRATGLVTRALKDTEAG</sequence>
<dbReference type="Proteomes" id="UP000606974">
    <property type="component" value="Unassembled WGS sequence"/>
</dbReference>
<dbReference type="Gene3D" id="1.25.10.10">
    <property type="entry name" value="Leucine-rich Repeat Variant"/>
    <property type="match status" value="1"/>
</dbReference>
<comment type="caution">
    <text evidence="9">The sequence shown here is derived from an EMBL/GenBank/DDBJ whole genome shotgun (WGS) entry which is preliminary data.</text>
</comment>
<dbReference type="GO" id="GO:0005634">
    <property type="term" value="C:nucleus"/>
    <property type="evidence" value="ECO:0007669"/>
    <property type="project" value="UniProtKB-SubCell"/>
</dbReference>
<evidence type="ECO:0000256" key="1">
    <source>
        <dbReference type="ARBA" id="ARBA00002355"/>
    </source>
</evidence>
<dbReference type="PANTHER" id="PTHR16056">
    <property type="entry name" value="REGULATOR OF MICROTUBULE DYNAMICS PROTEIN"/>
    <property type="match status" value="1"/>
</dbReference>
<dbReference type="AlphaFoldDB" id="A0A8H7DYC9"/>
<dbReference type="SUPFAM" id="SSF48371">
    <property type="entry name" value="ARM repeat"/>
    <property type="match status" value="1"/>
</dbReference>
<dbReference type="GO" id="GO:0006364">
    <property type="term" value="P:rRNA processing"/>
    <property type="evidence" value="ECO:0007669"/>
    <property type="project" value="UniProtKB-UniRule"/>
</dbReference>
<dbReference type="EMBL" id="JAACFV010000160">
    <property type="protein sequence ID" value="KAF7503844.1"/>
    <property type="molecule type" value="Genomic_DNA"/>
</dbReference>
<feature type="compositionally biased region" description="Basic residues" evidence="7">
    <location>
        <begin position="1"/>
        <end position="11"/>
    </location>
</feature>
<dbReference type="InterPro" id="IPR016024">
    <property type="entry name" value="ARM-type_fold"/>
</dbReference>
<gene>
    <name evidence="9" type="ORF">GJ744_003234</name>
</gene>
<dbReference type="PANTHER" id="PTHR16056:SF2">
    <property type="entry name" value="TESTIS-EXPRESSED PROTEIN 10"/>
    <property type="match status" value="1"/>
</dbReference>
<dbReference type="GO" id="GO:0120330">
    <property type="term" value="C:rixosome complex"/>
    <property type="evidence" value="ECO:0007669"/>
    <property type="project" value="UniProtKB-UniRule"/>
</dbReference>
<comment type="subunit">
    <text evidence="4">Component of the RIX1 complex, composed of IPI1, RIX1/IPI2 and IPI3 in a 1:2:2 stoichiometry. The complex interacts (via RIX1) with MDN1 (via its hexameric AAA ATPase ring) and the pre-60S ribosome particles.</text>
</comment>
<evidence type="ECO:0000256" key="6">
    <source>
        <dbReference type="RuleBase" id="RU368021"/>
    </source>
</evidence>
<evidence type="ECO:0000256" key="7">
    <source>
        <dbReference type="SAM" id="MobiDB-lite"/>
    </source>
</evidence>
<evidence type="ECO:0000256" key="5">
    <source>
        <dbReference type="ARBA" id="ARBA00023242"/>
    </source>
</evidence>
<feature type="domain" description="Pre-rRNA-processing protein Ipi1 N-terminal" evidence="8">
    <location>
        <begin position="132"/>
        <end position="230"/>
    </location>
</feature>
<accession>A0A8H7DYC9</accession>
<dbReference type="OrthoDB" id="361362at2759"/>
<name>A0A8H7DYC9_9EURO</name>
<comment type="similarity">
    <text evidence="3 6">Belongs to the IPI1/TEX10 family.</text>
</comment>
<dbReference type="Pfam" id="PF12333">
    <property type="entry name" value="Ipi1_N"/>
    <property type="match status" value="1"/>
</dbReference>
<comment type="subcellular location">
    <subcellularLocation>
        <location evidence="2 6">Nucleus</location>
    </subcellularLocation>
</comment>
<evidence type="ECO:0000256" key="2">
    <source>
        <dbReference type="ARBA" id="ARBA00004123"/>
    </source>
</evidence>
<keyword evidence="6" id="KW-0690">Ribosome biogenesis</keyword>
<evidence type="ECO:0000313" key="10">
    <source>
        <dbReference type="Proteomes" id="UP000606974"/>
    </source>
</evidence>
<reference evidence="9" key="1">
    <citation type="submission" date="2020-02" db="EMBL/GenBank/DDBJ databases">
        <authorList>
            <person name="Palmer J.M."/>
        </authorList>
    </citation>
    <scope>NUCLEOTIDE SEQUENCE</scope>
    <source>
        <strain evidence="9">EPUS1.4</strain>
        <tissue evidence="9">Thallus</tissue>
    </source>
</reference>
<keyword evidence="10" id="KW-1185">Reference proteome</keyword>
<evidence type="ECO:0000259" key="8">
    <source>
        <dbReference type="Pfam" id="PF12333"/>
    </source>
</evidence>
<dbReference type="InterPro" id="IPR011989">
    <property type="entry name" value="ARM-like"/>
</dbReference>
<evidence type="ECO:0000256" key="3">
    <source>
        <dbReference type="ARBA" id="ARBA00006427"/>
    </source>
</evidence>
<proteinExistence type="inferred from homology"/>
<feature type="compositionally biased region" description="Basic residues" evidence="7">
    <location>
        <begin position="18"/>
        <end position="29"/>
    </location>
</feature>